<feature type="region of interest" description="Disordered" evidence="1">
    <location>
        <begin position="135"/>
        <end position="155"/>
    </location>
</feature>
<reference evidence="2" key="1">
    <citation type="submission" date="2021-01" db="EMBL/GenBank/DDBJ databases">
        <authorList>
            <person name="Corre E."/>
            <person name="Pelletier E."/>
            <person name="Niang G."/>
            <person name="Scheremetjew M."/>
            <person name="Finn R."/>
            <person name="Kale V."/>
            <person name="Holt S."/>
            <person name="Cochrane G."/>
            <person name="Meng A."/>
            <person name="Brown T."/>
            <person name="Cohen L."/>
        </authorList>
    </citation>
    <scope>NUCLEOTIDE SEQUENCE</scope>
    <source>
        <strain evidence="2">WS</strain>
    </source>
</reference>
<evidence type="ECO:0000256" key="1">
    <source>
        <dbReference type="SAM" id="MobiDB-lite"/>
    </source>
</evidence>
<name>A0A7S1PF52_9EUKA</name>
<protein>
    <submittedName>
        <fullName evidence="2">Uncharacterized protein</fullName>
    </submittedName>
</protein>
<dbReference type="EMBL" id="HBGD01000668">
    <property type="protein sequence ID" value="CAD9077296.1"/>
    <property type="molecule type" value="Transcribed_RNA"/>
</dbReference>
<proteinExistence type="predicted"/>
<evidence type="ECO:0000313" key="2">
    <source>
        <dbReference type="EMBL" id="CAD9077296.1"/>
    </source>
</evidence>
<accession>A0A7S1PF52</accession>
<sequence length="288" mass="32085">MSILPQSHPLNQSLPPQQLSQFRNALSKLSQQFSNERERQMRLANEAEQGDSASSSQPACHNAATEVDLGASPLSLLNAYLCNLDLPDLKRQNEDLKVKCGRLRNMMRDLGEEDAPEEHRDDEKSSAIASASKFSLTLNQEQKKPNGNALKSPPITDTKALLDTLSDASSYSTIPAPKPLRIQVQWIQKRCLVWEGSGIEDSVANAEEFAEEWHSEGCGIEPQNWPEGVTRNEAQSLIAPHVFQVYNASKDKVLAVVVDYDEGNTRRVRDVYMVVWQKGKVKSVERGS</sequence>
<dbReference type="AlphaFoldDB" id="A0A7S1PF52"/>
<gene>
    <name evidence="2" type="ORF">PCOS0759_LOCUS527</name>
</gene>
<organism evidence="2">
    <name type="scientific">Percolomonas cosmopolitus</name>
    <dbReference type="NCBI Taxonomy" id="63605"/>
    <lineage>
        <taxon>Eukaryota</taxon>
        <taxon>Discoba</taxon>
        <taxon>Heterolobosea</taxon>
        <taxon>Tetramitia</taxon>
        <taxon>Eutetramitia</taxon>
        <taxon>Percolomonadidae</taxon>
        <taxon>Percolomonas</taxon>
    </lineage>
</organism>